<evidence type="ECO:0000313" key="2">
    <source>
        <dbReference type="EMBL" id="KAF4632108.1"/>
    </source>
</evidence>
<dbReference type="EMBL" id="JAAMPI010000378">
    <property type="protein sequence ID" value="KAF4632108.1"/>
    <property type="molecule type" value="Genomic_DNA"/>
</dbReference>
<feature type="region of interest" description="Disordered" evidence="1">
    <location>
        <begin position="1"/>
        <end position="158"/>
    </location>
</feature>
<feature type="compositionally biased region" description="Low complexity" evidence="1">
    <location>
        <begin position="201"/>
        <end position="215"/>
    </location>
</feature>
<keyword evidence="3" id="KW-1185">Reference proteome</keyword>
<proteinExistence type="predicted"/>
<feature type="region of interest" description="Disordered" evidence="1">
    <location>
        <begin position="724"/>
        <end position="778"/>
    </location>
</feature>
<feature type="region of interest" description="Disordered" evidence="1">
    <location>
        <begin position="172"/>
        <end position="275"/>
    </location>
</feature>
<dbReference type="AlphaFoldDB" id="A0A8H4RM47"/>
<comment type="caution">
    <text evidence="2">The sequence shown here is derived from an EMBL/GenBank/DDBJ whole genome shotgun (WGS) entry which is preliminary data.</text>
</comment>
<dbReference type="OrthoDB" id="3558301at2759"/>
<feature type="compositionally biased region" description="Basic residues" evidence="1">
    <location>
        <begin position="237"/>
        <end position="257"/>
    </location>
</feature>
<gene>
    <name evidence="2" type="ORF">G7Y89_g6023</name>
</gene>
<organism evidence="2 3">
    <name type="scientific">Cudoniella acicularis</name>
    <dbReference type="NCBI Taxonomy" id="354080"/>
    <lineage>
        <taxon>Eukaryota</taxon>
        <taxon>Fungi</taxon>
        <taxon>Dikarya</taxon>
        <taxon>Ascomycota</taxon>
        <taxon>Pezizomycotina</taxon>
        <taxon>Leotiomycetes</taxon>
        <taxon>Helotiales</taxon>
        <taxon>Tricladiaceae</taxon>
        <taxon>Cudoniella</taxon>
    </lineage>
</organism>
<feature type="compositionally biased region" description="Basic and acidic residues" evidence="1">
    <location>
        <begin position="36"/>
        <end position="45"/>
    </location>
</feature>
<evidence type="ECO:0000256" key="1">
    <source>
        <dbReference type="SAM" id="MobiDB-lite"/>
    </source>
</evidence>
<feature type="compositionally biased region" description="Polar residues" evidence="1">
    <location>
        <begin position="139"/>
        <end position="156"/>
    </location>
</feature>
<feature type="compositionally biased region" description="Low complexity" evidence="1">
    <location>
        <begin position="172"/>
        <end position="189"/>
    </location>
</feature>
<feature type="compositionally biased region" description="Pro residues" evidence="1">
    <location>
        <begin position="735"/>
        <end position="744"/>
    </location>
</feature>
<feature type="compositionally biased region" description="Low complexity" evidence="1">
    <location>
        <begin position="85"/>
        <end position="108"/>
    </location>
</feature>
<name>A0A8H4RM47_9HELO</name>
<feature type="compositionally biased region" description="Basic and acidic residues" evidence="1">
    <location>
        <begin position="573"/>
        <end position="592"/>
    </location>
</feature>
<sequence>MSRRRNQDPNSDEYEPLTAEEQAERCWASLTQSNRPPEELIRVRDVIPGLPPPRYPSPSAGGWQPESYFAPDSGRRNAPSSSSRGQGYQQQQQQGYGGYQQQQGEGYETPYSAPSQQQGQFFTPAGGGGGDMFSDEKFLSQNLNAQGGGVQTTQEPPYQVVGGLDLPILVPQNTQQQQGGVQTTQPPYQVVGGLSLPIPAPQQQGAQQYGVQQPGSTLPMSIPAPQVPPQQAGRGRSQPRGRSRGGSRGRGTSRGRGRGREETEGPEEWTGYLDPDDLTGLYALARYLNPGREEQGLSQQAAQQQAAGPRRTVLTGGIPILDQVGRQPTPPTPRSPHFGAFPIHPHVLGLPWAQRPTRPEWQFWADDPRLLIKDGPQREQEVHADYIVRLKQQNQILGIKTKPWAPSPDEGGDWKARRKNIKLQERDHGKKLLNDPEYASRWWREKRERQAHNARIERRLLELVRERQAARGLQREPTPDPGEDSGEAMYYYAAEKNTKSKMLKRCTYCWDKGHACSLCEDPRPPCKRCAEAGKQCIRASGFRRIRGIGFTRLAGNSYLDRTRRDKQQVEERRAEIEANRGRPEGLRVERAPRPRSASPERLVPCGNCRRNGRQCNLGRPCYACVANNERGLCDAELRDQDFDPGEQEMDADDEDDEGALDQADWMWNHRPRRRPVLPPPNELQQQYQQRNRFKNQYNLATNAIPEIDRKHYDTFAQEDEALLGGRPTGFAAPQPARPRYPPPSRPRRRNDNSYFAEEDDDEPEEFPSPELRGTRPLVRNRPRLTMQQQHALEAWGRREMPTGLNGEEELSWRPQQEMENASATWGLPEQLYPPRPSQPLMNPFSARDMEERAQSNTAFTQPDFGFSPFQAAPGSPDAATREAIHNEPRDLERTHEFAQINIETAMGDAKLPNKDFLPGYEIYTRAQPDFMNKDFSVKCDEDVFWPANAVATGDLSLDNIPVICGKDAKACKTVLHEKPWGTCPECHDTQKAVSKTWKQWVIAHNISWICEMCKNDMKEKGEKPWEPWTNGLCACLYNLGITWLCHKHREDGYKRIRALTVRTDEWSKRYNNGLTLCLKCNAMPPDPKTHIWVCKACRTVVKEPGSE</sequence>
<reference evidence="2 3" key="1">
    <citation type="submission" date="2020-03" db="EMBL/GenBank/DDBJ databases">
        <title>Draft Genome Sequence of Cudoniella acicularis.</title>
        <authorList>
            <person name="Buettner E."/>
            <person name="Kellner H."/>
        </authorList>
    </citation>
    <scope>NUCLEOTIDE SEQUENCE [LARGE SCALE GENOMIC DNA]</scope>
    <source>
        <strain evidence="2 3">DSM 108380</strain>
    </source>
</reference>
<dbReference type="Proteomes" id="UP000566819">
    <property type="component" value="Unassembled WGS sequence"/>
</dbReference>
<accession>A0A8H4RM47</accession>
<feature type="region of interest" description="Disordered" evidence="1">
    <location>
        <begin position="573"/>
        <end position="598"/>
    </location>
</feature>
<protein>
    <submittedName>
        <fullName evidence="2">Uncharacterized protein</fullName>
    </submittedName>
</protein>
<evidence type="ECO:0000313" key="3">
    <source>
        <dbReference type="Proteomes" id="UP000566819"/>
    </source>
</evidence>
<feature type="compositionally biased region" description="Acidic residues" evidence="1">
    <location>
        <begin position="756"/>
        <end position="767"/>
    </location>
</feature>